<evidence type="ECO:0000313" key="2">
    <source>
        <dbReference type="EMBL" id="BAM80691.1"/>
    </source>
</evidence>
<dbReference type="OrthoDB" id="10407796at2759"/>
<dbReference type="RefSeq" id="XP_005536727.1">
    <property type="nucleotide sequence ID" value="XM_005536670.1"/>
</dbReference>
<dbReference type="Proteomes" id="UP000007014">
    <property type="component" value="Chromosome 12"/>
</dbReference>
<sequence length="254" mass="27951">MTTVGARPVLLLELAKYALRSDVEYVLKRYGDVWQKAAVAQIFRGSNRRNSDRARWLVQFRDPEEAARVAQRLLDYQQRGRGSRSSNGGGAAGEQGAQPFGRGRRARSVFSAVSLAPESFLERELHRPALSRVSDVGRAVVCSNLARGVEAADVWRLFVNAYDVEEVRLHDSAAEVEADADTHTEDTSGSTAEQTDAAAQLAAEGTEVADAVPVRKARPLACVVFRSEDDAWRAIVERQGAYVKRRPVELSIVQ</sequence>
<protein>
    <submittedName>
        <fullName evidence="2">Uncharacterized protein</fullName>
    </submittedName>
</protein>
<organism evidence="2 3">
    <name type="scientific">Cyanidioschyzon merolae (strain NIES-3377 / 10D)</name>
    <name type="common">Unicellular red alga</name>
    <dbReference type="NCBI Taxonomy" id="280699"/>
    <lineage>
        <taxon>Eukaryota</taxon>
        <taxon>Rhodophyta</taxon>
        <taxon>Bangiophyceae</taxon>
        <taxon>Cyanidiales</taxon>
        <taxon>Cyanidiaceae</taxon>
        <taxon>Cyanidioschyzon</taxon>
    </lineage>
</organism>
<gene>
    <name evidence="2" type="ORF">CYME_CML072C</name>
</gene>
<evidence type="ECO:0000313" key="3">
    <source>
        <dbReference type="Proteomes" id="UP000007014"/>
    </source>
</evidence>
<evidence type="ECO:0000256" key="1">
    <source>
        <dbReference type="SAM" id="MobiDB-lite"/>
    </source>
</evidence>
<dbReference type="InterPro" id="IPR035979">
    <property type="entry name" value="RBD_domain_sf"/>
</dbReference>
<dbReference type="AlphaFoldDB" id="M1USL3"/>
<dbReference type="EMBL" id="AP006494">
    <property type="protein sequence ID" value="BAM80691.1"/>
    <property type="molecule type" value="Genomic_DNA"/>
</dbReference>
<accession>M1USL3</accession>
<feature type="compositionally biased region" description="Low complexity" evidence="1">
    <location>
        <begin position="191"/>
        <end position="203"/>
    </location>
</feature>
<reference evidence="2 3" key="2">
    <citation type="journal article" date="2007" name="BMC Biol.">
        <title>A 100%-complete sequence reveals unusually simple genomic features in the hot-spring red alga Cyanidioschyzon merolae.</title>
        <authorList>
            <person name="Nozaki H."/>
            <person name="Takano H."/>
            <person name="Misumi O."/>
            <person name="Terasawa K."/>
            <person name="Matsuzaki M."/>
            <person name="Maruyama S."/>
            <person name="Nishida K."/>
            <person name="Yagisawa F."/>
            <person name="Yoshida Y."/>
            <person name="Fujiwara T."/>
            <person name="Takio S."/>
            <person name="Tamura K."/>
            <person name="Chung S.J."/>
            <person name="Nakamura S."/>
            <person name="Kuroiwa H."/>
            <person name="Tanaka K."/>
            <person name="Sato N."/>
            <person name="Kuroiwa T."/>
        </authorList>
    </citation>
    <scope>NUCLEOTIDE SEQUENCE [LARGE SCALE GENOMIC DNA]</scope>
    <source>
        <strain evidence="2 3">10D</strain>
    </source>
</reference>
<keyword evidence="3" id="KW-1185">Reference proteome</keyword>
<dbReference type="KEGG" id="cme:CYME_CML072C"/>
<reference evidence="2 3" key="1">
    <citation type="journal article" date="2004" name="Nature">
        <title>Genome sequence of the ultrasmall unicellular red alga Cyanidioschyzon merolae 10D.</title>
        <authorList>
            <person name="Matsuzaki M."/>
            <person name="Misumi O."/>
            <person name="Shin-i T."/>
            <person name="Maruyama S."/>
            <person name="Takahara M."/>
            <person name="Miyagishima S."/>
            <person name="Mori T."/>
            <person name="Nishida K."/>
            <person name="Yagisawa F."/>
            <person name="Nishida K."/>
            <person name="Yoshida Y."/>
            <person name="Nishimura Y."/>
            <person name="Nakao S."/>
            <person name="Kobayashi T."/>
            <person name="Momoyama Y."/>
            <person name="Higashiyama T."/>
            <person name="Minoda A."/>
            <person name="Sano M."/>
            <person name="Nomoto H."/>
            <person name="Oishi K."/>
            <person name="Hayashi H."/>
            <person name="Ohta F."/>
            <person name="Nishizaka S."/>
            <person name="Haga S."/>
            <person name="Miura S."/>
            <person name="Morishita T."/>
            <person name="Kabeya Y."/>
            <person name="Terasawa K."/>
            <person name="Suzuki Y."/>
            <person name="Ishii Y."/>
            <person name="Asakawa S."/>
            <person name="Takano H."/>
            <person name="Ohta N."/>
            <person name="Kuroiwa H."/>
            <person name="Tanaka K."/>
            <person name="Shimizu N."/>
            <person name="Sugano S."/>
            <person name="Sato N."/>
            <person name="Nozaki H."/>
            <person name="Ogasawara N."/>
            <person name="Kohara Y."/>
            <person name="Kuroiwa T."/>
        </authorList>
    </citation>
    <scope>NUCLEOTIDE SEQUENCE [LARGE SCALE GENOMIC DNA]</scope>
    <source>
        <strain evidence="2 3">10D</strain>
    </source>
</reference>
<dbReference type="GO" id="GO:0003676">
    <property type="term" value="F:nucleic acid binding"/>
    <property type="evidence" value="ECO:0007669"/>
    <property type="project" value="InterPro"/>
</dbReference>
<feature type="region of interest" description="Disordered" evidence="1">
    <location>
        <begin position="78"/>
        <end position="103"/>
    </location>
</feature>
<dbReference type="HOGENOM" id="CLU_1095625_0_0_1"/>
<dbReference type="InterPro" id="IPR012677">
    <property type="entry name" value="Nucleotide-bd_a/b_plait_sf"/>
</dbReference>
<dbReference type="SUPFAM" id="SSF54928">
    <property type="entry name" value="RNA-binding domain, RBD"/>
    <property type="match status" value="1"/>
</dbReference>
<dbReference type="Gramene" id="CML072CT">
    <property type="protein sequence ID" value="CML072CT"/>
    <property type="gene ID" value="CML072C"/>
</dbReference>
<feature type="region of interest" description="Disordered" evidence="1">
    <location>
        <begin position="175"/>
        <end position="203"/>
    </location>
</feature>
<name>M1USL3_CYAM1</name>
<dbReference type="Gene3D" id="3.30.70.330">
    <property type="match status" value="1"/>
</dbReference>
<proteinExistence type="predicted"/>
<dbReference type="GeneID" id="16994774"/>